<evidence type="ECO:0000313" key="1">
    <source>
        <dbReference type="EMBL" id="CAB4137701.1"/>
    </source>
</evidence>
<accession>A0A6J5LU87</accession>
<name>A0A6J5LU87_9CAUD</name>
<sequence>MMPKPQVAGQCGCGRSPTGRCIGWHGLTEEVYMDKLNLWIAEQAQADKDNNETTLD</sequence>
<organism evidence="1">
    <name type="scientific">uncultured Caudovirales phage</name>
    <dbReference type="NCBI Taxonomy" id="2100421"/>
    <lineage>
        <taxon>Viruses</taxon>
        <taxon>Duplodnaviria</taxon>
        <taxon>Heunggongvirae</taxon>
        <taxon>Uroviricota</taxon>
        <taxon>Caudoviricetes</taxon>
        <taxon>Peduoviridae</taxon>
        <taxon>Maltschvirus</taxon>
        <taxon>Maltschvirus maltsch</taxon>
    </lineage>
</organism>
<dbReference type="EMBL" id="LR796341">
    <property type="protein sequence ID" value="CAB4137701.1"/>
    <property type="molecule type" value="Genomic_DNA"/>
</dbReference>
<reference evidence="1" key="1">
    <citation type="submission" date="2020-04" db="EMBL/GenBank/DDBJ databases">
        <authorList>
            <person name="Chiriac C."/>
            <person name="Salcher M."/>
            <person name="Ghai R."/>
            <person name="Kavagutti S V."/>
        </authorList>
    </citation>
    <scope>NUCLEOTIDE SEQUENCE</scope>
</reference>
<protein>
    <submittedName>
        <fullName evidence="1">Uncharacterized protein</fullName>
    </submittedName>
</protein>
<gene>
    <name evidence="1" type="ORF">UFOVP328_56</name>
</gene>
<proteinExistence type="predicted"/>